<feature type="compositionally biased region" description="Basic residues" evidence="1">
    <location>
        <begin position="88"/>
        <end position="107"/>
    </location>
</feature>
<sequence length="116" mass="13236">MHQSIEGLKMSVHAEGRMRQRGFTRHDVELVCRYGTLVGDGLLMTQDAVRELCFNSGEQQRGERLLGAVAIVQGGTIVTVFHAERKWRRAQTRKGWSPRRHRRRRPSTPRSQGDAA</sequence>
<evidence type="ECO:0000313" key="2">
    <source>
        <dbReference type="EMBL" id="KAA6184218.1"/>
    </source>
</evidence>
<dbReference type="AlphaFoldDB" id="A0A5M8FH62"/>
<proteinExistence type="predicted"/>
<dbReference type="EMBL" id="VWXX01000022">
    <property type="protein sequence ID" value="KAA6184218.1"/>
    <property type="molecule type" value="Genomic_DNA"/>
</dbReference>
<name>A0A5M8FH62_9GAMM</name>
<evidence type="ECO:0000313" key="3">
    <source>
        <dbReference type="Proteomes" id="UP000322981"/>
    </source>
</evidence>
<dbReference type="Proteomes" id="UP000322981">
    <property type="component" value="Unassembled WGS sequence"/>
</dbReference>
<organism evidence="2 3">
    <name type="scientific">Thiohalocapsa marina</name>
    <dbReference type="NCBI Taxonomy" id="424902"/>
    <lineage>
        <taxon>Bacteria</taxon>
        <taxon>Pseudomonadati</taxon>
        <taxon>Pseudomonadota</taxon>
        <taxon>Gammaproteobacteria</taxon>
        <taxon>Chromatiales</taxon>
        <taxon>Chromatiaceae</taxon>
        <taxon>Thiohalocapsa</taxon>
    </lineage>
</organism>
<feature type="region of interest" description="Disordered" evidence="1">
    <location>
        <begin position="88"/>
        <end position="116"/>
    </location>
</feature>
<comment type="caution">
    <text evidence="2">The sequence shown here is derived from an EMBL/GenBank/DDBJ whole genome shotgun (WGS) entry which is preliminary data.</text>
</comment>
<protein>
    <submittedName>
        <fullName evidence="2">DUF4258 domain-containing protein</fullName>
    </submittedName>
</protein>
<accession>A0A5M8FH62</accession>
<gene>
    <name evidence="2" type="ORF">F2Q65_12950</name>
</gene>
<keyword evidence="3" id="KW-1185">Reference proteome</keyword>
<evidence type="ECO:0000256" key="1">
    <source>
        <dbReference type="SAM" id="MobiDB-lite"/>
    </source>
</evidence>
<reference evidence="2 3" key="1">
    <citation type="submission" date="2019-09" db="EMBL/GenBank/DDBJ databases">
        <title>Whole-genome sequence of the purple sulfur bacterium Thiohalocapsa marina DSM 19078.</title>
        <authorList>
            <person name="Kyndt J.A."/>
            <person name="Meyer T.E."/>
        </authorList>
    </citation>
    <scope>NUCLEOTIDE SEQUENCE [LARGE SCALE GENOMIC DNA]</scope>
    <source>
        <strain evidence="2 3">DSM 19078</strain>
    </source>
</reference>